<comment type="caution">
    <text evidence="1">The sequence shown here is derived from an EMBL/GenBank/DDBJ whole genome shotgun (WGS) entry which is preliminary data.</text>
</comment>
<name>A0A367R2T5_NOSPU</name>
<dbReference type="Proteomes" id="UP000252085">
    <property type="component" value="Unassembled WGS sequence"/>
</dbReference>
<evidence type="ECO:0000313" key="2">
    <source>
        <dbReference type="Proteomes" id="UP000252085"/>
    </source>
</evidence>
<dbReference type="AlphaFoldDB" id="A0A367R2T5"/>
<organism evidence="1 2">
    <name type="scientific">Nostoc punctiforme NIES-2108</name>
    <dbReference type="NCBI Taxonomy" id="1356359"/>
    <lineage>
        <taxon>Bacteria</taxon>
        <taxon>Bacillati</taxon>
        <taxon>Cyanobacteriota</taxon>
        <taxon>Cyanophyceae</taxon>
        <taxon>Nostocales</taxon>
        <taxon>Nostocaceae</taxon>
        <taxon>Nostoc</taxon>
    </lineage>
</organism>
<dbReference type="EMBL" id="LXQE01000194">
    <property type="protein sequence ID" value="RCJ29913.1"/>
    <property type="molecule type" value="Genomic_DNA"/>
</dbReference>
<protein>
    <submittedName>
        <fullName evidence="1">Uncharacterized protein</fullName>
    </submittedName>
</protein>
<proteinExistence type="predicted"/>
<gene>
    <name evidence="1" type="ORF">A6769_34835</name>
</gene>
<evidence type="ECO:0000313" key="1">
    <source>
        <dbReference type="EMBL" id="RCJ29913.1"/>
    </source>
</evidence>
<reference evidence="1 2" key="1">
    <citation type="submission" date="2016-04" db="EMBL/GenBank/DDBJ databases">
        <authorList>
            <person name="Evans L.H."/>
            <person name="Alamgir A."/>
            <person name="Owens N."/>
            <person name="Weber N.D."/>
            <person name="Virtaneva K."/>
            <person name="Barbian K."/>
            <person name="Babar A."/>
            <person name="Rosenke K."/>
        </authorList>
    </citation>
    <scope>NUCLEOTIDE SEQUENCE [LARGE SCALE GENOMIC DNA]</scope>
    <source>
        <strain evidence="1">NIES-2108</strain>
    </source>
</reference>
<sequence length="212" mass="24137">MTITNDTQQLLVNNHQIRPTEPLESRAIGRLWGKYVPSSELIYQGQLITADGVMLETNLAKRASKLVQQSQLDLSLDYLWTVYPRTPFKDSPTQLRVTLINVRNEKKYTDSVKSELQLVADNFSIQGLVVYQDLAQGIVEVKIYQKPQRDFEPPKDFQLRLIGFLPSNSIKKFWNFNVRRVGANLVIQSGECIKFPGREQSSTSDISTDTTG</sequence>
<accession>A0A367R2T5</accession>